<dbReference type="Pfam" id="PF08818">
    <property type="entry name" value="DUF1801"/>
    <property type="match status" value="1"/>
</dbReference>
<feature type="domain" description="YdhG-like" evidence="1">
    <location>
        <begin position="46"/>
        <end position="130"/>
    </location>
</feature>
<evidence type="ECO:0000313" key="2">
    <source>
        <dbReference type="EMBL" id="QHT71708.1"/>
    </source>
</evidence>
<evidence type="ECO:0000259" key="1">
    <source>
        <dbReference type="Pfam" id="PF08818"/>
    </source>
</evidence>
<proteinExistence type="predicted"/>
<dbReference type="Proteomes" id="UP000480178">
    <property type="component" value="Chromosome"/>
</dbReference>
<organism evidence="2 3">
    <name type="scientific">Rhodocytophaga rosea</name>
    <dbReference type="NCBI Taxonomy" id="2704465"/>
    <lineage>
        <taxon>Bacteria</taxon>
        <taxon>Pseudomonadati</taxon>
        <taxon>Bacteroidota</taxon>
        <taxon>Cytophagia</taxon>
        <taxon>Cytophagales</taxon>
        <taxon>Rhodocytophagaceae</taxon>
        <taxon>Rhodocytophaga</taxon>
    </lineage>
</organism>
<name>A0A6C0GU35_9BACT</name>
<dbReference type="Gene3D" id="3.90.1150.200">
    <property type="match status" value="1"/>
</dbReference>
<accession>A0A6C0GU35</accession>
<protein>
    <submittedName>
        <fullName evidence="2">DUF1801 domain-containing protein</fullName>
    </submittedName>
</protein>
<dbReference type="InterPro" id="IPR014922">
    <property type="entry name" value="YdhG-like"/>
</dbReference>
<dbReference type="KEGG" id="rhoz:GXP67_36105"/>
<dbReference type="SUPFAM" id="SSF159888">
    <property type="entry name" value="YdhG-like"/>
    <property type="match status" value="1"/>
</dbReference>
<reference evidence="2 3" key="1">
    <citation type="submission" date="2020-01" db="EMBL/GenBank/DDBJ databases">
        <authorList>
            <person name="Kim M.K."/>
        </authorList>
    </citation>
    <scope>NUCLEOTIDE SEQUENCE [LARGE SCALE GENOMIC DNA]</scope>
    <source>
        <strain evidence="2 3">172606-1</strain>
    </source>
</reference>
<dbReference type="AlphaFoldDB" id="A0A6C0GU35"/>
<gene>
    <name evidence="2" type="ORF">GXP67_36105</name>
</gene>
<dbReference type="RefSeq" id="WP_162447638.1">
    <property type="nucleotide sequence ID" value="NZ_CP048222.1"/>
</dbReference>
<evidence type="ECO:0000313" key="3">
    <source>
        <dbReference type="Proteomes" id="UP000480178"/>
    </source>
</evidence>
<keyword evidence="3" id="KW-1185">Reference proteome</keyword>
<dbReference type="EMBL" id="CP048222">
    <property type="protein sequence ID" value="QHT71708.1"/>
    <property type="molecule type" value="Genomic_DNA"/>
</dbReference>
<sequence length="142" mass="16069">MNMFAKNEAATVEQYLSQVPEHQKKEIGFFHDFICITVPNLPPYFAANMIGYGSFRYLDSKKQIRVWPIIALANQKNYISIYVCAIDGEQYVAEKYAKQLGKVSVGRSCIRFRKIEDVNVDTLARVLQTAEKNPGMIGAAIV</sequence>